<dbReference type="EMBL" id="JAJJMB010010902">
    <property type="protein sequence ID" value="KAI3905894.1"/>
    <property type="molecule type" value="Genomic_DNA"/>
</dbReference>
<feature type="non-terminal residue" evidence="1">
    <location>
        <position position="1"/>
    </location>
</feature>
<keyword evidence="2" id="KW-1185">Reference proteome</keyword>
<evidence type="ECO:0000313" key="1">
    <source>
        <dbReference type="EMBL" id="KAI3905894.1"/>
    </source>
</evidence>
<gene>
    <name evidence="1" type="ORF">MKW98_030469</name>
</gene>
<organism evidence="1 2">
    <name type="scientific">Papaver atlanticum</name>
    <dbReference type="NCBI Taxonomy" id="357466"/>
    <lineage>
        <taxon>Eukaryota</taxon>
        <taxon>Viridiplantae</taxon>
        <taxon>Streptophyta</taxon>
        <taxon>Embryophyta</taxon>
        <taxon>Tracheophyta</taxon>
        <taxon>Spermatophyta</taxon>
        <taxon>Magnoliopsida</taxon>
        <taxon>Ranunculales</taxon>
        <taxon>Papaveraceae</taxon>
        <taxon>Papaveroideae</taxon>
        <taxon>Papaver</taxon>
    </lineage>
</organism>
<evidence type="ECO:0000313" key="2">
    <source>
        <dbReference type="Proteomes" id="UP001202328"/>
    </source>
</evidence>
<dbReference type="AlphaFoldDB" id="A0AAD4SIP5"/>
<dbReference type="Proteomes" id="UP001202328">
    <property type="component" value="Unassembled WGS sequence"/>
</dbReference>
<name>A0AAD4SIP5_9MAGN</name>
<accession>A0AAD4SIP5</accession>
<comment type="caution">
    <text evidence="1">The sequence shown here is derived from an EMBL/GenBank/DDBJ whole genome shotgun (WGS) entry which is preliminary data.</text>
</comment>
<reference evidence="1" key="1">
    <citation type="submission" date="2022-04" db="EMBL/GenBank/DDBJ databases">
        <title>A functionally conserved STORR gene fusion in Papaver species that diverged 16.8 million years ago.</title>
        <authorList>
            <person name="Catania T."/>
        </authorList>
    </citation>
    <scope>NUCLEOTIDE SEQUENCE</scope>
    <source>
        <strain evidence="1">S-188037</strain>
    </source>
</reference>
<proteinExistence type="predicted"/>
<sequence length="50" mass="5303">TKAVTTTPKSNHPGYAKSLTEILSSFNESGRATSSTLLLLVPPVEIPHNP</sequence>
<protein>
    <submittedName>
        <fullName evidence="1">Uncharacterized protein</fullName>
    </submittedName>
</protein>